<keyword evidence="4" id="KW-1185">Reference proteome</keyword>
<dbReference type="Pfam" id="PF04264">
    <property type="entry name" value="YceI"/>
    <property type="match status" value="1"/>
</dbReference>
<keyword evidence="1" id="KW-0732">Signal</keyword>
<dbReference type="PANTHER" id="PTHR34406">
    <property type="entry name" value="PROTEIN YCEI"/>
    <property type="match status" value="1"/>
</dbReference>
<accession>A0A0G3G5N5</accession>
<proteinExistence type="predicted"/>
<organism evidence="3 4">
    <name type="scientific">Thioalkalivibrio versutus</name>
    <dbReference type="NCBI Taxonomy" id="106634"/>
    <lineage>
        <taxon>Bacteria</taxon>
        <taxon>Pseudomonadati</taxon>
        <taxon>Pseudomonadota</taxon>
        <taxon>Gammaproteobacteria</taxon>
        <taxon>Chromatiales</taxon>
        <taxon>Ectothiorhodospiraceae</taxon>
        <taxon>Thioalkalivibrio</taxon>
    </lineage>
</organism>
<evidence type="ECO:0000313" key="3">
    <source>
        <dbReference type="EMBL" id="AKJ95649.1"/>
    </source>
</evidence>
<feature type="chain" id="PRO_5002553971" description="Lipid/polyisoprenoid-binding YceI-like domain-containing protein" evidence="1">
    <location>
        <begin position="31"/>
        <end position="212"/>
    </location>
</feature>
<dbReference type="SUPFAM" id="SSF101874">
    <property type="entry name" value="YceI-like"/>
    <property type="match status" value="1"/>
</dbReference>
<dbReference type="Proteomes" id="UP000064201">
    <property type="component" value="Chromosome"/>
</dbReference>
<dbReference type="InterPro" id="IPR036761">
    <property type="entry name" value="TTHA0802/YceI-like_sf"/>
</dbReference>
<dbReference type="SMART" id="SM00867">
    <property type="entry name" value="YceI"/>
    <property type="match status" value="1"/>
</dbReference>
<dbReference type="InterPro" id="IPR007372">
    <property type="entry name" value="Lipid/polyisoprenoid-bd_YceI"/>
</dbReference>
<dbReference type="AlphaFoldDB" id="A0A0G3G5N5"/>
<dbReference type="RefSeq" id="WP_019628597.1">
    <property type="nucleotide sequence ID" value="NZ_CP011367.1"/>
</dbReference>
<protein>
    <recommendedName>
        <fullName evidence="2">Lipid/polyisoprenoid-binding YceI-like domain-containing protein</fullName>
    </recommendedName>
</protein>
<dbReference type="PANTHER" id="PTHR34406:SF1">
    <property type="entry name" value="PROTEIN YCEI"/>
    <property type="match status" value="1"/>
</dbReference>
<evidence type="ECO:0000256" key="1">
    <source>
        <dbReference type="SAM" id="SignalP"/>
    </source>
</evidence>
<feature type="signal peptide" evidence="1">
    <location>
        <begin position="1"/>
        <end position="30"/>
    </location>
</feature>
<dbReference type="PATRIC" id="fig|106634.4.peg.2026"/>
<dbReference type="EMBL" id="CP011367">
    <property type="protein sequence ID" value="AKJ95649.1"/>
    <property type="molecule type" value="Genomic_DNA"/>
</dbReference>
<dbReference type="Gene3D" id="2.40.128.110">
    <property type="entry name" value="Lipid/polyisoprenoid-binding, YceI-like"/>
    <property type="match status" value="1"/>
</dbReference>
<gene>
    <name evidence="3" type="ORF">TVD_09885</name>
</gene>
<name>A0A0G3G5N5_9GAMM</name>
<evidence type="ECO:0000259" key="2">
    <source>
        <dbReference type="SMART" id="SM00867"/>
    </source>
</evidence>
<dbReference type="KEGG" id="tvr:TVD_09885"/>
<dbReference type="OrthoDB" id="9811006at2"/>
<evidence type="ECO:0000313" key="4">
    <source>
        <dbReference type="Proteomes" id="UP000064201"/>
    </source>
</evidence>
<reference evidence="3 4" key="1">
    <citation type="submission" date="2015-04" db="EMBL/GenBank/DDBJ databases">
        <title>Complete Sequence for the Genome of the Thioalkalivibrio versutus D301.</title>
        <authorList>
            <person name="Mu T."/>
            <person name="Zhou J."/>
            <person name="Xu X."/>
        </authorList>
    </citation>
    <scope>NUCLEOTIDE SEQUENCE [LARGE SCALE GENOMIC DNA]</scope>
    <source>
        <strain evidence="3 4">D301</strain>
    </source>
</reference>
<sequence length="212" mass="23756">MTDARNHRFSSRLRSALLTCLLTATFALPAAALADADRWVIDPDHFAVGFLVDHAGYAKVMGMFLEAEGEFTFDPDSGELEGGFFVIKTDSVFTNHAERDDHLRNEDFLHVEEYPEMRFTATRYQPTGENTGRLSGGLELLGETRTIHLDVTINKVGRYPFPLGGLFGRPYVLGASMRGSFDRSDFGMTYGLTRDIVGDEVELMIEFEAQRQ</sequence>
<feature type="domain" description="Lipid/polyisoprenoid-binding YceI-like" evidence="2">
    <location>
        <begin position="38"/>
        <end position="210"/>
    </location>
</feature>
<dbReference type="STRING" id="106634.TVD_09885"/>